<evidence type="ECO:0000313" key="9">
    <source>
        <dbReference type="Proteomes" id="UP000532194"/>
    </source>
</evidence>
<dbReference type="PRINTS" id="PR01036">
    <property type="entry name" value="TCRTETB"/>
</dbReference>
<comment type="subcellular location">
    <subcellularLocation>
        <location evidence="1">Cell membrane</location>
        <topology evidence="1">Multi-pass membrane protein</topology>
    </subcellularLocation>
</comment>
<feature type="transmembrane region" description="Helical" evidence="6">
    <location>
        <begin position="166"/>
        <end position="186"/>
    </location>
</feature>
<evidence type="ECO:0000256" key="4">
    <source>
        <dbReference type="ARBA" id="ARBA00022989"/>
    </source>
</evidence>
<comment type="caution">
    <text evidence="8">The sequence shown here is derived from an EMBL/GenBank/DDBJ whole genome shotgun (WGS) entry which is preliminary data.</text>
</comment>
<feature type="transmembrane region" description="Helical" evidence="6">
    <location>
        <begin position="82"/>
        <end position="101"/>
    </location>
</feature>
<dbReference type="Pfam" id="PF07690">
    <property type="entry name" value="MFS_1"/>
    <property type="match status" value="1"/>
</dbReference>
<feature type="transmembrane region" description="Helical" evidence="6">
    <location>
        <begin position="298"/>
        <end position="319"/>
    </location>
</feature>
<dbReference type="RefSeq" id="WP_169171230.1">
    <property type="nucleotide sequence ID" value="NZ_JAAIII010000001.1"/>
</dbReference>
<dbReference type="Gene3D" id="1.20.1250.20">
    <property type="entry name" value="MFS general substrate transporter like domains"/>
    <property type="match status" value="1"/>
</dbReference>
<dbReference type="PROSITE" id="PS50850">
    <property type="entry name" value="MFS"/>
    <property type="match status" value="1"/>
</dbReference>
<sequence length="468" mass="48597">MPVVDSTRQHPTSRIPVVAASTAFFLSCMDVLIVNLALPTIGEQLGGGMSGQQWVVDGYTLPFAALLLGAGNLSDRLGAKRVFAAGSALFLISSLICTFAFTMPMLIAGRAIMGVGAAALLPSSMSVIRENYPDPVEQGQAMGYWAFGGTIAAVMGPILGGLLTPIHWSLVFAINIPACLLILVLIPKMQTSERRSAPFDFAGQILAIVGLGALVAGLIEGGEQGFASVLVVSLLAIGVAALAMFAVAECHARHPMMPPSTLRSYDMRVSMLIGLVFMVAWYGMVFLTTSLLQNELGLSPFMSGLAFIPSAFAGMIGNLRSPGIATAHGTRVPVVGGLIAMTAGLTTMALLGSHLNAWSAAILVAVVGCGCSFVTPPTSSLVLRSVAPEQSGIAGAMFNTMRQVGSTLGIAVFGTLVASMSSFTSAMRICFLATAALLLITLGLSIRLEHNPSNITANRRIADHVAVD</sequence>
<dbReference type="InterPro" id="IPR020846">
    <property type="entry name" value="MFS_dom"/>
</dbReference>
<feature type="transmembrane region" description="Helical" evidence="6">
    <location>
        <begin position="107"/>
        <end position="129"/>
    </location>
</feature>
<gene>
    <name evidence="8" type="ORF">G1C95_0377</name>
</gene>
<proteinExistence type="predicted"/>
<feature type="transmembrane region" description="Helical" evidence="6">
    <location>
        <begin position="269"/>
        <end position="292"/>
    </location>
</feature>
<dbReference type="InterPro" id="IPR036259">
    <property type="entry name" value="MFS_trans_sf"/>
</dbReference>
<dbReference type="AlphaFoldDB" id="A0A7Y0EMY4"/>
<feature type="transmembrane region" description="Helical" evidence="6">
    <location>
        <begin position="404"/>
        <end position="420"/>
    </location>
</feature>
<feature type="domain" description="Major facilitator superfamily (MFS) profile" evidence="7">
    <location>
        <begin position="16"/>
        <end position="453"/>
    </location>
</feature>
<feature type="transmembrane region" description="Helical" evidence="6">
    <location>
        <begin position="17"/>
        <end position="38"/>
    </location>
</feature>
<organism evidence="8 9">
    <name type="scientific">Bifidobacterium oedipodis</name>
    <dbReference type="NCBI Taxonomy" id="2675322"/>
    <lineage>
        <taxon>Bacteria</taxon>
        <taxon>Bacillati</taxon>
        <taxon>Actinomycetota</taxon>
        <taxon>Actinomycetes</taxon>
        <taxon>Bifidobacteriales</taxon>
        <taxon>Bifidobacteriaceae</taxon>
        <taxon>Bifidobacterium</taxon>
    </lineage>
</organism>
<dbReference type="Proteomes" id="UP000532194">
    <property type="component" value="Unassembled WGS sequence"/>
</dbReference>
<keyword evidence="2" id="KW-0813">Transport</keyword>
<protein>
    <submittedName>
        <fullName evidence="8">Methylenomycin A resistance protein (MMR peptide)</fullName>
    </submittedName>
</protein>
<evidence type="ECO:0000256" key="3">
    <source>
        <dbReference type="ARBA" id="ARBA00022692"/>
    </source>
</evidence>
<keyword evidence="3 6" id="KW-0812">Transmembrane</keyword>
<evidence type="ECO:0000256" key="1">
    <source>
        <dbReference type="ARBA" id="ARBA00004651"/>
    </source>
</evidence>
<evidence type="ECO:0000256" key="2">
    <source>
        <dbReference type="ARBA" id="ARBA00022448"/>
    </source>
</evidence>
<feature type="transmembrane region" description="Helical" evidence="6">
    <location>
        <begin position="331"/>
        <end position="351"/>
    </location>
</feature>
<accession>A0A7Y0EMY4</accession>
<dbReference type="EMBL" id="JAAIII010000001">
    <property type="protein sequence ID" value="NMM93192.1"/>
    <property type="molecule type" value="Genomic_DNA"/>
</dbReference>
<name>A0A7Y0EMY4_9BIFI</name>
<dbReference type="GO" id="GO:0005886">
    <property type="term" value="C:plasma membrane"/>
    <property type="evidence" value="ECO:0007669"/>
    <property type="project" value="UniProtKB-SubCell"/>
</dbReference>
<evidence type="ECO:0000256" key="5">
    <source>
        <dbReference type="ARBA" id="ARBA00023136"/>
    </source>
</evidence>
<feature type="transmembrane region" description="Helical" evidence="6">
    <location>
        <begin position="141"/>
        <end position="160"/>
    </location>
</feature>
<keyword evidence="9" id="KW-1185">Reference proteome</keyword>
<keyword evidence="5 6" id="KW-0472">Membrane</keyword>
<feature type="transmembrane region" description="Helical" evidence="6">
    <location>
        <begin position="225"/>
        <end position="248"/>
    </location>
</feature>
<evidence type="ECO:0000313" key="8">
    <source>
        <dbReference type="EMBL" id="NMM93192.1"/>
    </source>
</evidence>
<feature type="transmembrane region" description="Helical" evidence="6">
    <location>
        <begin position="198"/>
        <end position="219"/>
    </location>
</feature>
<feature type="transmembrane region" description="Helical" evidence="6">
    <location>
        <begin position="426"/>
        <end position="446"/>
    </location>
</feature>
<dbReference type="GO" id="GO:0022857">
    <property type="term" value="F:transmembrane transporter activity"/>
    <property type="evidence" value="ECO:0007669"/>
    <property type="project" value="InterPro"/>
</dbReference>
<reference evidence="8 9" key="1">
    <citation type="submission" date="2020-02" db="EMBL/GenBank/DDBJ databases">
        <title>Characterization of phylogenetic diversity of novel bifidobacterial species isolated in Czech ZOOs.</title>
        <authorList>
            <person name="Lugli G.A."/>
            <person name="Vera N.B."/>
            <person name="Ventura M."/>
        </authorList>
    </citation>
    <scope>NUCLEOTIDE SEQUENCE [LARGE SCALE GENOMIC DNA]</scope>
    <source>
        <strain evidence="8 9">DSM 109957</strain>
    </source>
</reference>
<keyword evidence="4 6" id="KW-1133">Transmembrane helix</keyword>
<evidence type="ECO:0000256" key="6">
    <source>
        <dbReference type="SAM" id="Phobius"/>
    </source>
</evidence>
<dbReference type="PANTHER" id="PTHR42718:SF9">
    <property type="entry name" value="MAJOR FACILITATOR SUPERFAMILY MULTIDRUG TRANSPORTER MFSC"/>
    <property type="match status" value="1"/>
</dbReference>
<dbReference type="PANTHER" id="PTHR42718">
    <property type="entry name" value="MAJOR FACILITATOR SUPERFAMILY MULTIDRUG TRANSPORTER MFSC"/>
    <property type="match status" value="1"/>
</dbReference>
<dbReference type="InterPro" id="IPR011701">
    <property type="entry name" value="MFS"/>
</dbReference>
<dbReference type="SUPFAM" id="SSF103473">
    <property type="entry name" value="MFS general substrate transporter"/>
    <property type="match status" value="1"/>
</dbReference>
<dbReference type="CDD" id="cd17321">
    <property type="entry name" value="MFS_MMR_MDR_like"/>
    <property type="match status" value="1"/>
</dbReference>
<feature type="transmembrane region" description="Helical" evidence="6">
    <location>
        <begin position="58"/>
        <end position="75"/>
    </location>
</feature>
<feature type="transmembrane region" description="Helical" evidence="6">
    <location>
        <begin position="357"/>
        <end position="383"/>
    </location>
</feature>
<dbReference type="Gene3D" id="1.20.1720.10">
    <property type="entry name" value="Multidrug resistance protein D"/>
    <property type="match status" value="1"/>
</dbReference>
<evidence type="ECO:0000259" key="7">
    <source>
        <dbReference type="PROSITE" id="PS50850"/>
    </source>
</evidence>